<organism evidence="1 2">
    <name type="scientific">Photorhabdus kayaii</name>
    <dbReference type="NCBI Taxonomy" id="230088"/>
    <lineage>
        <taxon>Bacteria</taxon>
        <taxon>Pseudomonadati</taxon>
        <taxon>Pseudomonadota</taxon>
        <taxon>Gammaproteobacteria</taxon>
        <taxon>Enterobacterales</taxon>
        <taxon>Morganellaceae</taxon>
        <taxon>Photorhabdus</taxon>
    </lineage>
</organism>
<dbReference type="RefSeq" id="WP_113042455.1">
    <property type="nucleotide sequence ID" value="NZ_CAWPKC010000016.1"/>
</dbReference>
<keyword evidence="2" id="KW-1185">Reference proteome</keyword>
<protein>
    <submittedName>
        <fullName evidence="1">Uncharacterized protein</fullName>
    </submittedName>
</protein>
<comment type="caution">
    <text evidence="1">The sequence shown here is derived from an EMBL/GenBank/DDBJ whole genome shotgun (WGS) entry which is preliminary data.</text>
</comment>
<evidence type="ECO:0000313" key="2">
    <source>
        <dbReference type="Proteomes" id="UP000470051"/>
    </source>
</evidence>
<accession>A0ABX0B5U4</accession>
<sequence>MSKLNSEEKIWLNKLQKVLDECPSERLGFYTIGDNDLSVYDLTKTKEINELQHKTNLDYPVCIEEVGAEFNYYLTFPAKVEGMSG</sequence>
<proteinExistence type="predicted"/>
<dbReference type="EMBL" id="WSFE01000016">
    <property type="protein sequence ID" value="NDL25976.1"/>
    <property type="molecule type" value="Genomic_DNA"/>
</dbReference>
<reference evidence="1 2" key="1">
    <citation type="submission" date="2019-12" db="EMBL/GenBank/DDBJ databases">
        <title>Engineering Photorhabdus to improve their lethality against agricultural pests.</title>
        <authorList>
            <person name="Machado R.A.R."/>
        </authorList>
    </citation>
    <scope>NUCLEOTIDE SEQUENCE [LARGE SCALE GENOMIC DNA]</scope>
    <source>
        <strain evidence="1 2">M-HU2</strain>
    </source>
</reference>
<dbReference type="Proteomes" id="UP000470051">
    <property type="component" value="Unassembled WGS sequence"/>
</dbReference>
<evidence type="ECO:0000313" key="1">
    <source>
        <dbReference type="EMBL" id="NDL25976.1"/>
    </source>
</evidence>
<gene>
    <name evidence="1" type="ORF">GPY42_12570</name>
</gene>
<name>A0ABX0B5U4_9GAMM</name>